<evidence type="ECO:0000259" key="14">
    <source>
        <dbReference type="PROSITE" id="PS51044"/>
    </source>
</evidence>
<keyword evidence="6" id="KW-0479">Metal-binding</keyword>
<dbReference type="GO" id="GO:0008270">
    <property type="term" value="F:zinc ion binding"/>
    <property type="evidence" value="ECO:0007669"/>
    <property type="project" value="UniProtKB-KW"/>
</dbReference>
<evidence type="ECO:0000256" key="12">
    <source>
        <dbReference type="ARBA" id="ARBA00032533"/>
    </source>
</evidence>
<evidence type="ECO:0000256" key="11">
    <source>
        <dbReference type="ARBA" id="ARBA00031731"/>
    </source>
</evidence>
<keyword evidence="15" id="KW-0675">Receptor</keyword>
<dbReference type="InterPro" id="IPR013083">
    <property type="entry name" value="Znf_RING/FYVE/PHD"/>
</dbReference>
<evidence type="ECO:0000256" key="4">
    <source>
        <dbReference type="ARBA" id="ARBA00020923"/>
    </source>
</evidence>
<keyword evidence="7 13" id="KW-0863">Zinc-finger</keyword>
<dbReference type="GO" id="GO:0005634">
    <property type="term" value="C:nucleus"/>
    <property type="evidence" value="ECO:0007669"/>
    <property type="project" value="UniProtKB-SubCell"/>
</dbReference>
<dbReference type="GO" id="GO:0000724">
    <property type="term" value="P:double-strand break repair via homologous recombination"/>
    <property type="evidence" value="ECO:0007669"/>
    <property type="project" value="InterPro"/>
</dbReference>
<proteinExistence type="inferred from homology"/>
<dbReference type="InterPro" id="IPR026846">
    <property type="entry name" value="Nse2(Mms21)"/>
</dbReference>
<dbReference type="PANTHER" id="PTHR21330:SF1">
    <property type="entry name" value="E3 SUMO-PROTEIN LIGASE NSE2"/>
    <property type="match status" value="1"/>
</dbReference>
<dbReference type="OrthoDB" id="26899at2759"/>
<protein>
    <recommendedName>
        <fullName evidence="4">E3 SUMO-protein ligase NSE2</fullName>
    </recommendedName>
    <alternativeName>
        <fullName evidence="11">E3 SUMO-protein transferase NSE2</fullName>
    </alternativeName>
    <alternativeName>
        <fullName evidence="12">Non-structural maintenance of chromosomes element 2 homolog</fullName>
    </alternativeName>
</protein>
<comment type="similarity">
    <text evidence="3">Belongs to the NSE2 family.</text>
</comment>
<evidence type="ECO:0000256" key="3">
    <source>
        <dbReference type="ARBA" id="ARBA00008212"/>
    </source>
</evidence>
<keyword evidence="10" id="KW-0539">Nucleus</keyword>
<dbReference type="PROSITE" id="PS51044">
    <property type="entry name" value="ZF_SP_RING"/>
    <property type="match status" value="1"/>
</dbReference>
<keyword evidence="8" id="KW-0833">Ubl conjugation pathway</keyword>
<dbReference type="GO" id="GO:0061665">
    <property type="term" value="F:SUMO ligase activity"/>
    <property type="evidence" value="ECO:0007669"/>
    <property type="project" value="TreeGrafter"/>
</dbReference>
<dbReference type="Pfam" id="PF11789">
    <property type="entry name" value="zf-Nse"/>
    <property type="match status" value="1"/>
</dbReference>
<evidence type="ECO:0000256" key="2">
    <source>
        <dbReference type="ARBA" id="ARBA00004718"/>
    </source>
</evidence>
<evidence type="ECO:0000256" key="13">
    <source>
        <dbReference type="PROSITE-ProRule" id="PRU00452"/>
    </source>
</evidence>
<reference evidence="15" key="1">
    <citation type="submission" date="2019-09" db="EMBL/GenBank/DDBJ databases">
        <title>Organ-specific transcriptomic study of the physiology of the cattle tick, Rhipicephalus microplus.</title>
        <authorList>
            <person name="Tirloni L."/>
            <person name="Braz G."/>
            <person name="Gandara A.C.P."/>
            <person name="Sabadin G.A."/>
            <person name="da Silva R.M."/>
            <person name="Guizzo M.G."/>
            <person name="Machado J.A."/>
            <person name="Costa E.P."/>
            <person name="Gomes H.F."/>
            <person name="Moraes J."/>
            <person name="Mota M.B.S."/>
            <person name="Mesquita R.D."/>
            <person name="Alvarenga P.H."/>
            <person name="Alves F."/>
            <person name="Seixas A."/>
            <person name="da Fonseca R.N."/>
            <person name="Fogaca A."/>
            <person name="Logullo C."/>
            <person name="Tanaka A."/>
            <person name="Daffre S."/>
            <person name="Termignoni C."/>
            <person name="Vaz I.S.Jr."/>
            <person name="Oliveira P.L."/>
            <person name="Ribeiro J.M."/>
        </authorList>
    </citation>
    <scope>NUCLEOTIDE SEQUENCE</scope>
    <source>
        <strain evidence="15">Porto Alegre</strain>
    </source>
</reference>
<evidence type="ECO:0000256" key="10">
    <source>
        <dbReference type="ARBA" id="ARBA00023242"/>
    </source>
</evidence>
<evidence type="ECO:0000256" key="6">
    <source>
        <dbReference type="ARBA" id="ARBA00022723"/>
    </source>
</evidence>
<dbReference type="InterPro" id="IPR004181">
    <property type="entry name" value="Znf_MIZ"/>
</dbReference>
<dbReference type="GO" id="GO:0016925">
    <property type="term" value="P:protein sumoylation"/>
    <property type="evidence" value="ECO:0007669"/>
    <property type="project" value="UniProtKB-UniPathway"/>
</dbReference>
<dbReference type="CDD" id="cd16651">
    <property type="entry name" value="SPL-RING_NSE2"/>
    <property type="match status" value="1"/>
</dbReference>
<organism evidence="15">
    <name type="scientific">Rhipicephalus microplus</name>
    <name type="common">Cattle tick</name>
    <name type="synonym">Boophilus microplus</name>
    <dbReference type="NCBI Taxonomy" id="6941"/>
    <lineage>
        <taxon>Eukaryota</taxon>
        <taxon>Metazoa</taxon>
        <taxon>Ecdysozoa</taxon>
        <taxon>Arthropoda</taxon>
        <taxon>Chelicerata</taxon>
        <taxon>Arachnida</taxon>
        <taxon>Acari</taxon>
        <taxon>Parasitiformes</taxon>
        <taxon>Ixodida</taxon>
        <taxon>Ixodoidea</taxon>
        <taxon>Ixodidae</taxon>
        <taxon>Rhipicephalinae</taxon>
        <taxon>Rhipicephalus</taxon>
        <taxon>Boophilus</taxon>
    </lineage>
</organism>
<evidence type="ECO:0000256" key="5">
    <source>
        <dbReference type="ARBA" id="ARBA00022679"/>
    </source>
</evidence>
<keyword evidence="5" id="KW-0808">Transferase</keyword>
<comment type="subcellular location">
    <subcellularLocation>
        <location evidence="1">Nucleus</location>
    </subcellularLocation>
</comment>
<dbReference type="Gene3D" id="3.30.40.10">
    <property type="entry name" value="Zinc/RING finger domain, C3HC4 (zinc finger)"/>
    <property type="match status" value="1"/>
</dbReference>
<dbReference type="AlphaFoldDB" id="A0A6M2CK18"/>
<keyword evidence="9" id="KW-0862">Zinc</keyword>
<dbReference type="UniPathway" id="UPA00886"/>
<comment type="pathway">
    <text evidence="2">Protein modification; protein sumoylation.</text>
</comment>
<dbReference type="PANTHER" id="PTHR21330">
    <property type="entry name" value="E3 SUMO-PROTEIN LIGASE NSE2"/>
    <property type="match status" value="1"/>
</dbReference>
<feature type="domain" description="SP-RING-type" evidence="14">
    <location>
        <begin position="134"/>
        <end position="218"/>
    </location>
</feature>
<evidence type="ECO:0000313" key="15">
    <source>
        <dbReference type="EMBL" id="NOV33888.1"/>
    </source>
</evidence>
<sequence>MVSLTPFNMAVDDLKTLNTYVVQGLDMIRGVAADICSVETGDSVNVDVEELKSCTEAVIKEEYDAASFVEAAPQLIQKIRQATEADQSLDWKKELASIYEAARQKQGNPADHMAYKDVLRITSRREEVTSSQSSEDLIMTEDVSNTQWKDPITQKDIEVPVKNTKCGHIYDKMSISIYIKRSKHPRCPYLGCGNKSTLNMKDLVNDHFVARMLRERSQHKD</sequence>
<evidence type="ECO:0000256" key="8">
    <source>
        <dbReference type="ARBA" id="ARBA00022786"/>
    </source>
</evidence>
<evidence type="ECO:0000256" key="9">
    <source>
        <dbReference type="ARBA" id="ARBA00022833"/>
    </source>
</evidence>
<evidence type="ECO:0000256" key="1">
    <source>
        <dbReference type="ARBA" id="ARBA00004123"/>
    </source>
</evidence>
<dbReference type="SUPFAM" id="SSF57850">
    <property type="entry name" value="RING/U-box"/>
    <property type="match status" value="1"/>
</dbReference>
<name>A0A6M2CK18_RHIMP</name>
<dbReference type="EMBL" id="GHWJ01001151">
    <property type="protein sequence ID" value="NOV33888.1"/>
    <property type="molecule type" value="Transcribed_RNA"/>
</dbReference>
<dbReference type="VEuPathDB" id="VectorBase:LOC119174623"/>
<evidence type="ECO:0000256" key="7">
    <source>
        <dbReference type="ARBA" id="ARBA00022771"/>
    </source>
</evidence>
<dbReference type="GO" id="GO:0030915">
    <property type="term" value="C:Smc5-Smc6 complex"/>
    <property type="evidence" value="ECO:0007669"/>
    <property type="project" value="InterPro"/>
</dbReference>
<accession>A0A6M2CK18</accession>